<accession>A0A1H9DAP5</accession>
<keyword evidence="6 7" id="KW-0472">Membrane</keyword>
<dbReference type="EMBL" id="FOFG01000002">
    <property type="protein sequence ID" value="SEQ10545.1"/>
    <property type="molecule type" value="Genomic_DNA"/>
</dbReference>
<feature type="transmembrane region" description="Helical" evidence="7">
    <location>
        <begin position="180"/>
        <end position="202"/>
    </location>
</feature>
<dbReference type="PANTHER" id="PTHR43731:SF14">
    <property type="entry name" value="PRESENILIN-ASSOCIATED RHOMBOID-LIKE PROTEIN, MITOCHONDRIAL"/>
    <property type="match status" value="1"/>
</dbReference>
<dbReference type="Pfam" id="PF01694">
    <property type="entry name" value="Rhomboid"/>
    <property type="match status" value="1"/>
</dbReference>
<keyword evidence="5 7" id="KW-1133">Transmembrane helix</keyword>
<dbReference type="GO" id="GO:0006508">
    <property type="term" value="P:proteolysis"/>
    <property type="evidence" value="ECO:0007669"/>
    <property type="project" value="UniProtKB-KW"/>
</dbReference>
<dbReference type="Gene3D" id="1.20.1540.10">
    <property type="entry name" value="Rhomboid-like"/>
    <property type="match status" value="1"/>
</dbReference>
<feature type="transmembrane region" description="Helical" evidence="7">
    <location>
        <begin position="12"/>
        <end position="31"/>
    </location>
</feature>
<dbReference type="InterPro" id="IPR022764">
    <property type="entry name" value="Peptidase_S54_rhomboid_dom"/>
</dbReference>
<dbReference type="InterPro" id="IPR050925">
    <property type="entry name" value="Rhomboid_protease_S54"/>
</dbReference>
<feature type="domain" description="Peptidase S54 rhomboid" evidence="8">
    <location>
        <begin position="63"/>
        <end position="224"/>
    </location>
</feature>
<evidence type="ECO:0000256" key="7">
    <source>
        <dbReference type="SAM" id="Phobius"/>
    </source>
</evidence>
<reference evidence="9 10" key="1">
    <citation type="submission" date="2016-10" db="EMBL/GenBank/DDBJ databases">
        <authorList>
            <person name="de Groot N.N."/>
        </authorList>
    </citation>
    <scope>NUCLEOTIDE SEQUENCE [LARGE SCALE GENOMIC DNA]</scope>
    <source>
        <strain evidence="9 10">A52C2</strain>
    </source>
</reference>
<dbReference type="Proteomes" id="UP000199647">
    <property type="component" value="Unassembled WGS sequence"/>
</dbReference>
<name>A0A1H9DAP5_9HYPH</name>
<dbReference type="SUPFAM" id="SSF144091">
    <property type="entry name" value="Rhomboid-like"/>
    <property type="match status" value="1"/>
</dbReference>
<dbReference type="GO" id="GO:0004252">
    <property type="term" value="F:serine-type endopeptidase activity"/>
    <property type="evidence" value="ECO:0007669"/>
    <property type="project" value="InterPro"/>
</dbReference>
<keyword evidence="9" id="KW-0645">Protease</keyword>
<feature type="transmembrane region" description="Helical" evidence="7">
    <location>
        <begin position="72"/>
        <end position="92"/>
    </location>
</feature>
<evidence type="ECO:0000256" key="3">
    <source>
        <dbReference type="ARBA" id="ARBA00022692"/>
    </source>
</evidence>
<evidence type="ECO:0000256" key="5">
    <source>
        <dbReference type="ARBA" id="ARBA00022989"/>
    </source>
</evidence>
<protein>
    <submittedName>
        <fullName evidence="9">Membrane associated serine protease, rhomboid family</fullName>
    </submittedName>
</protein>
<comment type="subcellular location">
    <subcellularLocation>
        <location evidence="1">Membrane</location>
        <topology evidence="1">Multi-pass membrane protein</topology>
    </subcellularLocation>
</comment>
<dbReference type="OrthoDB" id="9797190at2"/>
<dbReference type="GO" id="GO:0016020">
    <property type="term" value="C:membrane"/>
    <property type="evidence" value="ECO:0007669"/>
    <property type="project" value="UniProtKB-SubCell"/>
</dbReference>
<dbReference type="STRING" id="1855383.SAMN05216548_102405"/>
<dbReference type="PANTHER" id="PTHR43731">
    <property type="entry name" value="RHOMBOID PROTEASE"/>
    <property type="match status" value="1"/>
</dbReference>
<feature type="transmembrane region" description="Helical" evidence="7">
    <location>
        <begin position="208"/>
        <end position="227"/>
    </location>
</feature>
<sequence length="243" mass="26175">MTQRERIFNLPPVIVTLGAILILIHVIRLFLPERLDEWVVLAFSFIPVRYAGAASELPGGGWGEIWTPLTYAFLHGGTLHIAVNLVWMASFGSPLARRFGAARFLILSAVAALAGALAHYLTFPQGIDPVVGASAAISGMMSATARFAFAAGGPLFRIGSDESYRYPAPSFRAMLVNRQAMTFLIIWLVLNILFGTQLGLVPGSDQPVAWQAHIGGFIAGLLLFPLLDPIRRGEPPAEDALAP</sequence>
<gene>
    <name evidence="9" type="ORF">SAMN05216548_102405</name>
</gene>
<evidence type="ECO:0000256" key="1">
    <source>
        <dbReference type="ARBA" id="ARBA00004141"/>
    </source>
</evidence>
<evidence type="ECO:0000313" key="10">
    <source>
        <dbReference type="Proteomes" id="UP000199647"/>
    </source>
</evidence>
<evidence type="ECO:0000313" key="9">
    <source>
        <dbReference type="EMBL" id="SEQ10545.1"/>
    </source>
</evidence>
<feature type="transmembrane region" description="Helical" evidence="7">
    <location>
        <begin position="135"/>
        <end position="159"/>
    </location>
</feature>
<keyword evidence="3 7" id="KW-0812">Transmembrane</keyword>
<proteinExistence type="inferred from homology"/>
<dbReference type="AlphaFoldDB" id="A0A1H9DAP5"/>
<organism evidence="9 10">
    <name type="scientific">Faunimonas pinastri</name>
    <dbReference type="NCBI Taxonomy" id="1855383"/>
    <lineage>
        <taxon>Bacteria</taxon>
        <taxon>Pseudomonadati</taxon>
        <taxon>Pseudomonadota</taxon>
        <taxon>Alphaproteobacteria</taxon>
        <taxon>Hyphomicrobiales</taxon>
        <taxon>Afifellaceae</taxon>
        <taxon>Faunimonas</taxon>
    </lineage>
</organism>
<evidence type="ECO:0000256" key="4">
    <source>
        <dbReference type="ARBA" id="ARBA00022801"/>
    </source>
</evidence>
<keyword evidence="4" id="KW-0378">Hydrolase</keyword>
<dbReference type="InterPro" id="IPR035952">
    <property type="entry name" value="Rhomboid-like_sf"/>
</dbReference>
<keyword evidence="10" id="KW-1185">Reference proteome</keyword>
<comment type="similarity">
    <text evidence="2">Belongs to the peptidase S54 family.</text>
</comment>
<evidence type="ECO:0000259" key="8">
    <source>
        <dbReference type="Pfam" id="PF01694"/>
    </source>
</evidence>
<evidence type="ECO:0000256" key="2">
    <source>
        <dbReference type="ARBA" id="ARBA00009045"/>
    </source>
</evidence>
<feature type="transmembrane region" description="Helical" evidence="7">
    <location>
        <begin position="104"/>
        <end position="123"/>
    </location>
</feature>
<evidence type="ECO:0000256" key="6">
    <source>
        <dbReference type="ARBA" id="ARBA00023136"/>
    </source>
</evidence>